<dbReference type="Proteomes" id="UP001549119">
    <property type="component" value="Unassembled WGS sequence"/>
</dbReference>
<dbReference type="EMBL" id="JBEPNW010000002">
    <property type="protein sequence ID" value="MET3865896.1"/>
    <property type="molecule type" value="Genomic_DNA"/>
</dbReference>
<name>A0ABV2NHC9_9HYPH</name>
<evidence type="ECO:0000259" key="1">
    <source>
        <dbReference type="Pfam" id="PF21834"/>
    </source>
</evidence>
<evidence type="ECO:0000313" key="3">
    <source>
        <dbReference type="Proteomes" id="UP001549119"/>
    </source>
</evidence>
<dbReference type="InterPro" id="IPR054189">
    <property type="entry name" value="DUF6894"/>
</dbReference>
<proteinExistence type="predicted"/>
<accession>A0ABV2NHC9</accession>
<comment type="caution">
    <text evidence="2">The sequence shown here is derived from an EMBL/GenBank/DDBJ whole genome shotgun (WGS) entry which is preliminary data.</text>
</comment>
<dbReference type="Pfam" id="PF21834">
    <property type="entry name" value="DUF6894"/>
    <property type="match status" value="1"/>
</dbReference>
<protein>
    <submittedName>
        <fullName evidence="2">Lactam utilization protein B</fullName>
    </submittedName>
</protein>
<feature type="domain" description="DUF6894" evidence="1">
    <location>
        <begin position="3"/>
        <end position="68"/>
    </location>
</feature>
<dbReference type="RefSeq" id="WP_024828882.1">
    <property type="nucleotide sequence ID" value="NZ_CAJCKR010000008.1"/>
</dbReference>
<reference evidence="2 3" key="1">
    <citation type="submission" date="2024-06" db="EMBL/GenBank/DDBJ databases">
        <title>Genomics of switchgrass bacterial isolates.</title>
        <authorList>
            <person name="Shade A."/>
        </authorList>
    </citation>
    <scope>NUCLEOTIDE SEQUENCE [LARGE SCALE GENOMIC DNA]</scope>
    <source>
        <strain evidence="2 3">PvP084</strain>
    </source>
</reference>
<organism evidence="2 3">
    <name type="scientific">Methylobacterium radiotolerans</name>
    <dbReference type="NCBI Taxonomy" id="31998"/>
    <lineage>
        <taxon>Bacteria</taxon>
        <taxon>Pseudomonadati</taxon>
        <taxon>Pseudomonadota</taxon>
        <taxon>Alphaproteobacteria</taxon>
        <taxon>Hyphomicrobiales</taxon>
        <taxon>Methylobacteriaceae</taxon>
        <taxon>Methylobacterium</taxon>
    </lineage>
</organism>
<evidence type="ECO:0000313" key="2">
    <source>
        <dbReference type="EMBL" id="MET3865896.1"/>
    </source>
</evidence>
<gene>
    <name evidence="2" type="ORF">ABIC20_003205</name>
</gene>
<sequence>MPRYFIDTVDHVAVRDDEGTVLPDRAALRDLLRRTLTALLHDEGEETGVNDFTARAYDEDGRLVMRARASFHVVDP</sequence>
<keyword evidence="3" id="KW-1185">Reference proteome</keyword>